<keyword evidence="2" id="KW-1185">Reference proteome</keyword>
<dbReference type="OrthoDB" id="77656at2759"/>
<dbReference type="VEuPathDB" id="FungiDB:RO3G_08250"/>
<protein>
    <submittedName>
        <fullName evidence="1">Uncharacterized protein</fullName>
    </submittedName>
</protein>
<dbReference type="InParanoid" id="I1C515"/>
<dbReference type="RefSeq" id="XP_067518941.1">
    <property type="nucleotide sequence ID" value="XM_067662840.1"/>
</dbReference>
<gene>
    <name evidence="1" type="ORF">RO3G_08250</name>
</gene>
<dbReference type="GeneID" id="93615221"/>
<evidence type="ECO:0000313" key="1">
    <source>
        <dbReference type="EMBL" id="EIE83545.1"/>
    </source>
</evidence>
<evidence type="ECO:0000313" key="2">
    <source>
        <dbReference type="Proteomes" id="UP000009138"/>
    </source>
</evidence>
<proteinExistence type="predicted"/>
<accession>I1C515</accession>
<reference evidence="1 2" key="1">
    <citation type="journal article" date="2009" name="PLoS Genet.">
        <title>Genomic analysis of the basal lineage fungus Rhizopus oryzae reveals a whole-genome duplication.</title>
        <authorList>
            <person name="Ma L.-J."/>
            <person name="Ibrahim A.S."/>
            <person name="Skory C."/>
            <person name="Grabherr M.G."/>
            <person name="Burger G."/>
            <person name="Butler M."/>
            <person name="Elias M."/>
            <person name="Idnurm A."/>
            <person name="Lang B.F."/>
            <person name="Sone T."/>
            <person name="Abe A."/>
            <person name="Calvo S.E."/>
            <person name="Corrochano L.M."/>
            <person name="Engels R."/>
            <person name="Fu J."/>
            <person name="Hansberg W."/>
            <person name="Kim J.-M."/>
            <person name="Kodira C.D."/>
            <person name="Koehrsen M.J."/>
            <person name="Liu B."/>
            <person name="Miranda-Saavedra D."/>
            <person name="O'Leary S."/>
            <person name="Ortiz-Castellanos L."/>
            <person name="Poulter R."/>
            <person name="Rodriguez-Romero J."/>
            <person name="Ruiz-Herrera J."/>
            <person name="Shen Y.-Q."/>
            <person name="Zeng Q."/>
            <person name="Galagan J."/>
            <person name="Birren B.W."/>
            <person name="Cuomo C.A."/>
            <person name="Wickes B.L."/>
        </authorList>
    </citation>
    <scope>NUCLEOTIDE SEQUENCE [LARGE SCALE GENOMIC DNA]</scope>
    <source>
        <strain evidence="2">RA 99-880 / ATCC MYA-4621 / FGSC 9543 / NRRL 43880</strain>
    </source>
</reference>
<organism evidence="1 2">
    <name type="scientific">Rhizopus delemar (strain RA 99-880 / ATCC MYA-4621 / FGSC 9543 / NRRL 43880)</name>
    <name type="common">Mucormycosis agent</name>
    <name type="synonym">Rhizopus arrhizus var. delemar</name>
    <dbReference type="NCBI Taxonomy" id="246409"/>
    <lineage>
        <taxon>Eukaryota</taxon>
        <taxon>Fungi</taxon>
        <taxon>Fungi incertae sedis</taxon>
        <taxon>Mucoromycota</taxon>
        <taxon>Mucoromycotina</taxon>
        <taxon>Mucoromycetes</taxon>
        <taxon>Mucorales</taxon>
        <taxon>Mucorineae</taxon>
        <taxon>Rhizopodaceae</taxon>
        <taxon>Rhizopus</taxon>
    </lineage>
</organism>
<sequence>MHIIRHIESSVHIEGGWEQDDGEEIVKKLKPFMNKIIWITTKARKDPLKHEENRSGLGHNIELAEKLLDTSVAREVMQD</sequence>
<dbReference type="AlphaFoldDB" id="I1C515"/>
<dbReference type="Proteomes" id="UP000009138">
    <property type="component" value="Unassembled WGS sequence"/>
</dbReference>
<dbReference type="EMBL" id="CH476737">
    <property type="protein sequence ID" value="EIE83545.1"/>
    <property type="molecule type" value="Genomic_DNA"/>
</dbReference>
<name>I1C515_RHIO9</name>